<evidence type="ECO:0000313" key="2">
    <source>
        <dbReference type="Proteomes" id="UP000679992"/>
    </source>
</evidence>
<evidence type="ECO:0000313" key="1">
    <source>
        <dbReference type="EMBL" id="GIP52823.1"/>
    </source>
</evidence>
<dbReference type="EMBL" id="BOSL01000005">
    <property type="protein sequence ID" value="GIP52823.1"/>
    <property type="molecule type" value="Genomic_DNA"/>
</dbReference>
<accession>A0ABQ4MA59</accession>
<sequence>MWLRLVPNLRLAYAPDNSRFRSPLRPKSPYMQRDAPSALCSVNGTENHIQTKALPMSRPVTD</sequence>
<organism evidence="1 2">
    <name type="scientific">Paenibacillus vini</name>
    <dbReference type="NCBI Taxonomy" id="1476024"/>
    <lineage>
        <taxon>Bacteria</taxon>
        <taxon>Bacillati</taxon>
        <taxon>Bacillota</taxon>
        <taxon>Bacilli</taxon>
        <taxon>Bacillales</taxon>
        <taxon>Paenibacillaceae</taxon>
        <taxon>Paenibacillus</taxon>
    </lineage>
</organism>
<proteinExistence type="predicted"/>
<keyword evidence="2" id="KW-1185">Reference proteome</keyword>
<comment type="caution">
    <text evidence="1">The sequence shown here is derived from an EMBL/GenBank/DDBJ whole genome shotgun (WGS) entry which is preliminary data.</text>
</comment>
<reference evidence="1 2" key="1">
    <citation type="submission" date="2021-03" db="EMBL/GenBank/DDBJ databases">
        <title>Antimicrobial resistance genes in bacteria isolated from Japanese honey, and their potential for conferring macrolide and lincosamide resistance in the American foulbrood pathogen Paenibacillus larvae.</title>
        <authorList>
            <person name="Okamoto M."/>
            <person name="Kumagai M."/>
            <person name="Kanamori H."/>
            <person name="Takamatsu D."/>
        </authorList>
    </citation>
    <scope>NUCLEOTIDE SEQUENCE [LARGE SCALE GENOMIC DNA]</scope>
    <source>
        <strain evidence="1 2">J42TS3</strain>
    </source>
</reference>
<protein>
    <submittedName>
        <fullName evidence="1">Uncharacterized protein</fullName>
    </submittedName>
</protein>
<dbReference type="Proteomes" id="UP000679992">
    <property type="component" value="Unassembled WGS sequence"/>
</dbReference>
<name>A0ABQ4MA59_9BACL</name>
<gene>
    <name evidence="1" type="ORF">J42TS3_18580</name>
</gene>